<dbReference type="GeneID" id="95983318"/>
<keyword evidence="2" id="KW-0732">Signal</keyword>
<dbReference type="Proteomes" id="UP001565368">
    <property type="component" value="Unassembled WGS sequence"/>
</dbReference>
<gene>
    <name evidence="3" type="ORF">Q8F55_002275</name>
</gene>
<comment type="caution">
    <text evidence="3">The sequence shown here is derived from an EMBL/GenBank/DDBJ whole genome shotgun (WGS) entry which is preliminary data.</text>
</comment>
<reference evidence="3 4" key="1">
    <citation type="submission" date="2023-08" db="EMBL/GenBank/DDBJ databases">
        <title>Annotated Genome Sequence of Vanrija albida AlHP1.</title>
        <authorList>
            <person name="Herzog R."/>
        </authorList>
    </citation>
    <scope>NUCLEOTIDE SEQUENCE [LARGE SCALE GENOMIC DNA]</scope>
    <source>
        <strain evidence="3 4">AlHP1</strain>
    </source>
</reference>
<protein>
    <recommendedName>
        <fullName evidence="5">FAS1 domain-containing protein</fullName>
    </recommendedName>
</protein>
<feature type="chain" id="PRO_5046185216" description="FAS1 domain-containing protein" evidence="2">
    <location>
        <begin position="20"/>
        <end position="943"/>
    </location>
</feature>
<evidence type="ECO:0000313" key="4">
    <source>
        <dbReference type="Proteomes" id="UP001565368"/>
    </source>
</evidence>
<dbReference type="RefSeq" id="XP_069211268.1">
    <property type="nucleotide sequence ID" value="XM_069350882.1"/>
</dbReference>
<name>A0ABR3Q9C8_9TREE</name>
<sequence length="943" mass="96950">MHIATLLPLLAALALPAAGAPHAPRQAGDLDIAIGVGDGLVHDPVGALPRPRQLGAAVEGLLNAVDEAANAALVGTPPHRRQASEVTDHLIDTLNAVATDATVGRGAPQLPRPRQLDDATSDLVDGLGETVDDILIGEARLPRQLDEAIDDLLEGLGDVTVGYPCPGSKELGCEAGGPVAHVRRGLREALKGIQGLVNNVVKNAAVGKHRRQLDDAASELLEGISETLDDLLVGDGDGGTLPPPRRQLDDAGTELLEGVTEVDELLVGDGDDGTLPPPRRQLDDAGTELLEGVTEVDELLVGDGDDGTLPPPRRQLDDAGTELLEGVTEVDELLVGDGDDGTLPPPRRQIDDATSDLLAAISHTLDNLLTGPAAPPRRRQLDDALSHLLEGLSQAIDNLLTGQDDAGATPPSPTPGPADRRQLGAALDDLLKDLQQVVEDLLTGQGNGAPATGGGATSPQRRQLDDALSHLLEDLSQTLDDLLTGPPTPPHRRQLDDALVDLLHALDQALDDLLGHGVPGGIQNPERRQLGAAVNGVITGLDRSLAPAVSELVSGADRAVLGVLGAPPPVPTTRPPAEQPEARQLAGAGAEAHVLDLLRTCISASLGRRQLVELGAGLHVLDLLHVCIGVALGERPSRRQLDVEADVDADVGIWYRRQLGLPPAGDILPGGLTKLPVGKPPVGQPRVPVKPSLPATPTVPGQLPSLVVPLPKLPPLPNHRRSPPPAEPVTGAAPLVEAGLAAQLGTIADLTAQAGAALRGGGGARLPAADAERRQLDLGLNLDVGGSPCASAHFTAQLAALTATLASHGAGAFASLVLGALSQTADGCAAVLPLVHAQTILAPQDSGCTPALVARFAADPSLLLHYYTPFVAIHAADFEREAGPTASNAFPLADGERVAMWHAGPQLCLAHLSTGDQAAVLRAEVTATGSLLILENAWGLPAA</sequence>
<dbReference type="EMBL" id="JBBXJM010000002">
    <property type="protein sequence ID" value="KAL1411324.1"/>
    <property type="molecule type" value="Genomic_DNA"/>
</dbReference>
<proteinExistence type="predicted"/>
<evidence type="ECO:0000313" key="3">
    <source>
        <dbReference type="EMBL" id="KAL1411324.1"/>
    </source>
</evidence>
<keyword evidence="4" id="KW-1185">Reference proteome</keyword>
<feature type="region of interest" description="Disordered" evidence="1">
    <location>
        <begin position="401"/>
        <end position="421"/>
    </location>
</feature>
<organism evidence="3 4">
    <name type="scientific">Vanrija albida</name>
    <dbReference type="NCBI Taxonomy" id="181172"/>
    <lineage>
        <taxon>Eukaryota</taxon>
        <taxon>Fungi</taxon>
        <taxon>Dikarya</taxon>
        <taxon>Basidiomycota</taxon>
        <taxon>Agaricomycotina</taxon>
        <taxon>Tremellomycetes</taxon>
        <taxon>Trichosporonales</taxon>
        <taxon>Trichosporonaceae</taxon>
        <taxon>Vanrija</taxon>
    </lineage>
</organism>
<evidence type="ECO:0008006" key="5">
    <source>
        <dbReference type="Google" id="ProtNLM"/>
    </source>
</evidence>
<accession>A0ABR3Q9C8</accession>
<evidence type="ECO:0000256" key="2">
    <source>
        <dbReference type="SAM" id="SignalP"/>
    </source>
</evidence>
<evidence type="ECO:0000256" key="1">
    <source>
        <dbReference type="SAM" id="MobiDB-lite"/>
    </source>
</evidence>
<feature type="signal peptide" evidence="2">
    <location>
        <begin position="1"/>
        <end position="19"/>
    </location>
</feature>